<sequence length="434" mass="48016">MLHVGELGVHPPGALGVGFFVHAGAESFIGRSGDGITQPLKNAGSLNLDDGGKLRLIPLQDRIFSNLLEADTLDRMPELLLVCCNPDQLGPFTAEMTRFLENLAERGRLSSAADIRREVPITLILPNGILAEQMLQRYEEQLHESVLMRRLPELSDEMRQALRDRVVRGVSLQAGGRRGTGAGTVYLLERRGSAVFAGGGDRERERIETILTAHDYPFTHARGVPGTRIEFDKATISIVLNVGGLIHTVKPDGDLIDLRMGDLCKDPAMSDFVHEITQAVFDVGQAIRAYPPSTKYEDIWAKHRATILAHAGHVTSSLKTFREALARGLRSVTLFSNEEWILTPLRRYAANAGLKKEVALFESLRRRVQESMAKAIRYRDQAGSGTGGKLGMSKMKLVGQRHFNIELFYEDGSDEMVLLGTMLDTEHLVKLELT</sequence>
<comment type="caution">
    <text evidence="1">The sequence shown here is derived from an EMBL/GenBank/DDBJ whole genome shotgun (WGS) entry which is preliminary data.</text>
</comment>
<reference evidence="1" key="1">
    <citation type="journal article" date="2014" name="Front. Microbiol.">
        <title>High frequency of phylogenetically diverse reductive dehalogenase-homologous genes in deep subseafloor sedimentary metagenomes.</title>
        <authorList>
            <person name="Kawai M."/>
            <person name="Futagami T."/>
            <person name="Toyoda A."/>
            <person name="Takaki Y."/>
            <person name="Nishi S."/>
            <person name="Hori S."/>
            <person name="Arai W."/>
            <person name="Tsubouchi T."/>
            <person name="Morono Y."/>
            <person name="Uchiyama I."/>
            <person name="Ito T."/>
            <person name="Fujiyama A."/>
            <person name="Inagaki F."/>
            <person name="Takami H."/>
        </authorList>
    </citation>
    <scope>NUCLEOTIDE SEQUENCE</scope>
    <source>
        <strain evidence="1">Expedition CK06-06</strain>
    </source>
</reference>
<evidence type="ECO:0000313" key="1">
    <source>
        <dbReference type="EMBL" id="GAF73731.1"/>
    </source>
</evidence>
<dbReference type="AlphaFoldDB" id="X0SF17"/>
<protein>
    <submittedName>
        <fullName evidence="1">Uncharacterized protein</fullName>
    </submittedName>
</protein>
<accession>X0SF17</accession>
<name>X0SF17_9ZZZZ</name>
<proteinExistence type="predicted"/>
<dbReference type="EMBL" id="BARS01005457">
    <property type="protein sequence ID" value="GAF73731.1"/>
    <property type="molecule type" value="Genomic_DNA"/>
</dbReference>
<organism evidence="1">
    <name type="scientific">marine sediment metagenome</name>
    <dbReference type="NCBI Taxonomy" id="412755"/>
    <lineage>
        <taxon>unclassified sequences</taxon>
        <taxon>metagenomes</taxon>
        <taxon>ecological metagenomes</taxon>
    </lineage>
</organism>
<gene>
    <name evidence="1" type="ORF">S01H1_10708</name>
</gene>
<feature type="non-terminal residue" evidence="1">
    <location>
        <position position="434"/>
    </location>
</feature>